<evidence type="ECO:0000259" key="2">
    <source>
        <dbReference type="Pfam" id="PF03816"/>
    </source>
</evidence>
<evidence type="ECO:0000313" key="4">
    <source>
        <dbReference type="Proteomes" id="UP001153404"/>
    </source>
</evidence>
<dbReference type="PANTHER" id="PTHR33392">
    <property type="entry name" value="POLYISOPRENYL-TEICHOIC ACID--PEPTIDOGLYCAN TEICHOIC ACID TRANSFERASE TAGU"/>
    <property type="match status" value="1"/>
</dbReference>
<dbReference type="EMBL" id="JAPDIA010000003">
    <property type="protein sequence ID" value="MDG0809623.1"/>
    <property type="molecule type" value="Genomic_DNA"/>
</dbReference>
<dbReference type="NCBIfam" id="TIGR00350">
    <property type="entry name" value="lytR_cpsA_psr"/>
    <property type="match status" value="1"/>
</dbReference>
<dbReference type="InterPro" id="IPR050922">
    <property type="entry name" value="LytR/CpsA/Psr_CW_biosynth"/>
</dbReference>
<organism evidence="3 4">
    <name type="scientific">Cohnella rhizosphaerae</name>
    <dbReference type="NCBI Taxonomy" id="1457232"/>
    <lineage>
        <taxon>Bacteria</taxon>
        <taxon>Bacillati</taxon>
        <taxon>Bacillota</taxon>
        <taxon>Bacilli</taxon>
        <taxon>Bacillales</taxon>
        <taxon>Paenibacillaceae</taxon>
        <taxon>Cohnella</taxon>
    </lineage>
</organism>
<reference evidence="3" key="1">
    <citation type="submission" date="2022-10" db="EMBL/GenBank/DDBJ databases">
        <title>Comparative genomic analysis of Cohnella hashimotonis sp. nov., isolated from the International Space Station.</title>
        <authorList>
            <person name="Simpson A."/>
            <person name="Venkateswaran K."/>
        </authorList>
    </citation>
    <scope>NUCLEOTIDE SEQUENCE</scope>
    <source>
        <strain evidence="3">DSM 28161</strain>
    </source>
</reference>
<accession>A0A9X4QSS5</accession>
<dbReference type="Gene3D" id="3.40.630.190">
    <property type="entry name" value="LCP protein"/>
    <property type="match status" value="1"/>
</dbReference>
<dbReference type="Proteomes" id="UP001153404">
    <property type="component" value="Unassembled WGS sequence"/>
</dbReference>
<comment type="similarity">
    <text evidence="1">Belongs to the LytR/CpsA/Psr (LCP) family.</text>
</comment>
<gene>
    <name evidence="3" type="ORF">OMP40_09905</name>
</gene>
<feature type="domain" description="Cell envelope-related transcriptional attenuator" evidence="2">
    <location>
        <begin position="1"/>
        <end position="106"/>
    </location>
</feature>
<evidence type="ECO:0000313" key="3">
    <source>
        <dbReference type="EMBL" id="MDG0809623.1"/>
    </source>
</evidence>
<protein>
    <submittedName>
        <fullName evidence="3">LCP family protein</fullName>
    </submittedName>
</protein>
<keyword evidence="4" id="KW-1185">Reference proteome</keyword>
<comment type="caution">
    <text evidence="3">The sequence shown here is derived from an EMBL/GenBank/DDBJ whole genome shotgun (WGS) entry which is preliminary data.</text>
</comment>
<proteinExistence type="inferred from homology"/>
<evidence type="ECO:0000256" key="1">
    <source>
        <dbReference type="ARBA" id="ARBA00006068"/>
    </source>
</evidence>
<sequence length="190" mass="21407">MNHAYAFGGVDMSIRTVERFMNVPIDYYVKVNMEGFERIIDILGGVSVDNPFGFTIDGVTYPQGRLELDGENALLYSRMRYDDPKGDIGRIERQQSVLGELIGKAKRLKTVAKLPDILDQIRANAKTNLTLDDMKALFNNYRKEIDTVSKDQVNGGGQRIGGIYYYMVSEQERTRMHDKLAAMLAKDGGV</sequence>
<name>A0A9X4QSS5_9BACL</name>
<dbReference type="AlphaFoldDB" id="A0A9X4QSS5"/>
<dbReference type="RefSeq" id="WP_277533085.1">
    <property type="nucleotide sequence ID" value="NZ_JAPDIA010000003.1"/>
</dbReference>
<dbReference type="InterPro" id="IPR004474">
    <property type="entry name" value="LytR_CpsA_psr"/>
</dbReference>
<dbReference type="Pfam" id="PF03816">
    <property type="entry name" value="LytR_cpsA_psr"/>
    <property type="match status" value="1"/>
</dbReference>
<dbReference type="PANTHER" id="PTHR33392:SF6">
    <property type="entry name" value="POLYISOPRENYL-TEICHOIC ACID--PEPTIDOGLYCAN TEICHOIC ACID TRANSFERASE TAGU"/>
    <property type="match status" value="1"/>
</dbReference>